<organism evidence="2 3">
    <name type="scientific">Candidatus Methylomirabilis limnetica</name>
    <dbReference type="NCBI Taxonomy" id="2033718"/>
    <lineage>
        <taxon>Bacteria</taxon>
        <taxon>Candidatus Methylomirabilota</taxon>
        <taxon>Candidatus Methylomirabilia</taxon>
        <taxon>Candidatus Methylomirabilales</taxon>
        <taxon>Candidatus Methylomirabilaceae</taxon>
        <taxon>Candidatus Methylomirabilis</taxon>
    </lineage>
</organism>
<dbReference type="InterPro" id="IPR013321">
    <property type="entry name" value="Arc_rbn_hlx_hlx"/>
</dbReference>
<evidence type="ECO:0000259" key="1">
    <source>
        <dbReference type="Pfam" id="PF22513"/>
    </source>
</evidence>
<reference evidence="2 3" key="1">
    <citation type="submission" date="2017-09" db="EMBL/GenBank/DDBJ databases">
        <title>Bloom of a denitrifying methanotroph, Candidatus Methylomirabilis limnetica, in a deep stratified lake.</title>
        <authorList>
            <person name="Graf J.S."/>
            <person name="Marchant H.K."/>
            <person name="Tienken D."/>
            <person name="Hach P.F."/>
            <person name="Brand A."/>
            <person name="Schubert C.J."/>
            <person name="Kuypers M.M."/>
            <person name="Milucka J."/>
        </authorList>
    </citation>
    <scope>NUCLEOTIDE SEQUENCE [LARGE SCALE GENOMIC DNA]</scope>
    <source>
        <strain evidence="2 3">Zug</strain>
    </source>
</reference>
<dbReference type="EMBL" id="NVQC01000017">
    <property type="protein sequence ID" value="PTL36102.1"/>
    <property type="molecule type" value="Genomic_DNA"/>
</dbReference>
<dbReference type="OrthoDB" id="2389872at2"/>
<name>A0A2T4TYA9_9BACT</name>
<dbReference type="GO" id="GO:0006355">
    <property type="term" value="P:regulation of DNA-templated transcription"/>
    <property type="evidence" value="ECO:0007669"/>
    <property type="project" value="InterPro"/>
</dbReference>
<dbReference type="Gene3D" id="1.10.1220.10">
    <property type="entry name" value="Met repressor-like"/>
    <property type="match status" value="1"/>
</dbReference>
<evidence type="ECO:0000313" key="2">
    <source>
        <dbReference type="EMBL" id="PTL36102.1"/>
    </source>
</evidence>
<sequence>MSTLVIKNFPEKLHVRLKAQAQRHHRSVTKEVVSLIESVLAAPRQPPKLSPPLKLASGDRPTIEDIEAAIAEGRD</sequence>
<dbReference type="SUPFAM" id="SSF47598">
    <property type="entry name" value="Ribbon-helix-helix"/>
    <property type="match status" value="1"/>
</dbReference>
<gene>
    <name evidence="2" type="ORF">CLG94_05395</name>
</gene>
<dbReference type="Proteomes" id="UP000241436">
    <property type="component" value="Unassembled WGS sequence"/>
</dbReference>
<proteinExistence type="predicted"/>
<dbReference type="AlphaFoldDB" id="A0A2T4TYA9"/>
<dbReference type="Pfam" id="PF22513">
    <property type="entry name" value="FitA-like_RHH"/>
    <property type="match status" value="1"/>
</dbReference>
<accession>A0A2T4TYA9</accession>
<evidence type="ECO:0000313" key="3">
    <source>
        <dbReference type="Proteomes" id="UP000241436"/>
    </source>
</evidence>
<dbReference type="InterPro" id="IPR053853">
    <property type="entry name" value="FitA-like_RHH"/>
</dbReference>
<comment type="caution">
    <text evidence="2">The sequence shown here is derived from an EMBL/GenBank/DDBJ whole genome shotgun (WGS) entry which is preliminary data.</text>
</comment>
<feature type="domain" description="Antitoxin FitA-like ribbon-helix-helix" evidence="1">
    <location>
        <begin position="3"/>
        <end position="39"/>
    </location>
</feature>
<dbReference type="InterPro" id="IPR010985">
    <property type="entry name" value="Ribbon_hlx_hlx"/>
</dbReference>
<dbReference type="RefSeq" id="WP_107561850.1">
    <property type="nucleotide sequence ID" value="NZ_NVQC01000017.1"/>
</dbReference>
<keyword evidence="3" id="KW-1185">Reference proteome</keyword>
<protein>
    <recommendedName>
        <fullName evidence="1">Antitoxin FitA-like ribbon-helix-helix domain-containing protein</fullName>
    </recommendedName>
</protein>
<reference evidence="3" key="2">
    <citation type="journal article" date="2018" name="Environ. Microbiol.">
        <title>Bloom of a denitrifying methanotroph, 'Candidatus Methylomirabilis limnetica', in a deep stratified lake.</title>
        <authorList>
            <person name="Graf J.S."/>
            <person name="Mayr M.J."/>
            <person name="Marchant H.K."/>
            <person name="Tienken D."/>
            <person name="Hach P.F."/>
            <person name="Brand A."/>
            <person name="Schubert C.J."/>
            <person name="Kuypers M.M."/>
            <person name="Milucka J."/>
        </authorList>
    </citation>
    <scope>NUCLEOTIDE SEQUENCE [LARGE SCALE GENOMIC DNA]</scope>
    <source>
        <strain evidence="3">Zug</strain>
    </source>
</reference>